<sequence length="41" mass="4697">SSFLFGEESWIRTNETFQSNRLADDCYKPLCHFSIGEVDGP</sequence>
<name>X1JC59_9ZZZZ</name>
<organism evidence="1">
    <name type="scientific">marine sediment metagenome</name>
    <dbReference type="NCBI Taxonomy" id="412755"/>
    <lineage>
        <taxon>unclassified sequences</taxon>
        <taxon>metagenomes</taxon>
        <taxon>ecological metagenomes</taxon>
    </lineage>
</organism>
<proteinExistence type="predicted"/>
<dbReference type="AlphaFoldDB" id="X1JC59"/>
<dbReference type="EMBL" id="BARU01041904">
    <property type="protein sequence ID" value="GAH79080.1"/>
    <property type="molecule type" value="Genomic_DNA"/>
</dbReference>
<accession>X1JC59</accession>
<protein>
    <submittedName>
        <fullName evidence="1">Uncharacterized protein</fullName>
    </submittedName>
</protein>
<evidence type="ECO:0000313" key="1">
    <source>
        <dbReference type="EMBL" id="GAH79080.1"/>
    </source>
</evidence>
<reference evidence="1" key="1">
    <citation type="journal article" date="2014" name="Front. Microbiol.">
        <title>High frequency of phylogenetically diverse reductive dehalogenase-homologous genes in deep subseafloor sedimentary metagenomes.</title>
        <authorList>
            <person name="Kawai M."/>
            <person name="Futagami T."/>
            <person name="Toyoda A."/>
            <person name="Takaki Y."/>
            <person name="Nishi S."/>
            <person name="Hori S."/>
            <person name="Arai W."/>
            <person name="Tsubouchi T."/>
            <person name="Morono Y."/>
            <person name="Uchiyama I."/>
            <person name="Ito T."/>
            <person name="Fujiyama A."/>
            <person name="Inagaki F."/>
            <person name="Takami H."/>
        </authorList>
    </citation>
    <scope>NUCLEOTIDE SEQUENCE</scope>
    <source>
        <strain evidence="1">Expedition CK06-06</strain>
    </source>
</reference>
<feature type="non-terminal residue" evidence="1">
    <location>
        <position position="1"/>
    </location>
</feature>
<comment type="caution">
    <text evidence="1">The sequence shown here is derived from an EMBL/GenBank/DDBJ whole genome shotgun (WGS) entry which is preliminary data.</text>
</comment>
<gene>
    <name evidence="1" type="ORF">S03H2_64499</name>
</gene>